<dbReference type="SUPFAM" id="SSF48613">
    <property type="entry name" value="Heme oxygenase-like"/>
    <property type="match status" value="1"/>
</dbReference>
<sequence>MRNEFFIDTESGCIMPNEVAVETANRALVHRPASTGSGDSFIPKMIDADSIAKTQKLLDRAIVLAWRNIKSSRRPPALTRTRWVWRMAGAYHSSRHTTRLMEEARDRFAASGRESLAQWAAQKAREEAGHDRLALLDIQSMGYDAEAVVQALVPSPIQALVDYFFQSVQTTDPIGCVGFFYTAERLGTFQGEQYIQSVEALLPSGTHATRWLRIHTGVGAEVKHVEETVEVVAHLSSEELTRVARACYETALLRFSPPKEDYISDEELQHILKPLELRTLVQVKSAG</sequence>
<reference evidence="1 2" key="1">
    <citation type="submission" date="2018-06" db="EMBL/GenBank/DDBJ databases">
        <title>Comparative genomics of Brasilonema spp. strains.</title>
        <authorList>
            <person name="Alvarenga D.O."/>
            <person name="Fiore M.F."/>
            <person name="Varani A.M."/>
        </authorList>
    </citation>
    <scope>NUCLEOTIDE SEQUENCE [LARGE SCALE GENOMIC DNA]</scope>
    <source>
        <strain evidence="1 2">SPC951</strain>
    </source>
</reference>
<evidence type="ECO:0000313" key="1">
    <source>
        <dbReference type="EMBL" id="NMG19761.1"/>
    </source>
</evidence>
<dbReference type="InterPro" id="IPR016084">
    <property type="entry name" value="Haem_Oase-like_multi-hlx"/>
</dbReference>
<protein>
    <submittedName>
        <fullName evidence="1">Uncharacterized protein</fullName>
    </submittedName>
</protein>
<dbReference type="Gene3D" id="1.20.910.10">
    <property type="entry name" value="Heme oxygenase-like"/>
    <property type="match status" value="1"/>
</dbReference>
<comment type="caution">
    <text evidence="1">The sequence shown here is derived from an EMBL/GenBank/DDBJ whole genome shotgun (WGS) entry which is preliminary data.</text>
</comment>
<proteinExistence type="predicted"/>
<accession>A0ABX1P5Z0</accession>
<dbReference type="Proteomes" id="UP000718564">
    <property type="component" value="Unassembled WGS sequence"/>
</dbReference>
<dbReference type="EMBL" id="QMEB01000058">
    <property type="protein sequence ID" value="NMG19761.1"/>
    <property type="molecule type" value="Genomic_DNA"/>
</dbReference>
<organism evidence="1 2">
    <name type="scientific">Brasilonema bromeliae SPC951</name>
    <dbReference type="NCBI Taxonomy" id="385972"/>
    <lineage>
        <taxon>Bacteria</taxon>
        <taxon>Bacillati</taxon>
        <taxon>Cyanobacteriota</taxon>
        <taxon>Cyanophyceae</taxon>
        <taxon>Nostocales</taxon>
        <taxon>Scytonemataceae</taxon>
        <taxon>Brasilonema</taxon>
        <taxon>Bromeliae group (in: Brasilonema)</taxon>
    </lineage>
</organism>
<evidence type="ECO:0000313" key="2">
    <source>
        <dbReference type="Proteomes" id="UP000718564"/>
    </source>
</evidence>
<gene>
    <name evidence="1" type="ORF">DP116_09935</name>
</gene>
<dbReference type="RefSeq" id="WP_169155028.1">
    <property type="nucleotide sequence ID" value="NZ_CAWPJE010000023.1"/>
</dbReference>
<name>A0ABX1P5Z0_9CYAN</name>
<keyword evidence="2" id="KW-1185">Reference proteome</keyword>